<dbReference type="EMBL" id="BMYT01000003">
    <property type="protein sequence ID" value="GGX15410.1"/>
    <property type="molecule type" value="Genomic_DNA"/>
</dbReference>
<feature type="transmembrane region" description="Helical" evidence="1">
    <location>
        <begin position="215"/>
        <end position="234"/>
    </location>
</feature>
<reference evidence="3" key="1">
    <citation type="journal article" date="2019" name="Int. J. Syst. Evol. Microbiol.">
        <title>The Global Catalogue of Microorganisms (GCM) 10K type strain sequencing project: providing services to taxonomists for standard genome sequencing and annotation.</title>
        <authorList>
            <consortium name="The Broad Institute Genomics Platform"/>
            <consortium name="The Broad Institute Genome Sequencing Center for Infectious Disease"/>
            <person name="Wu L."/>
            <person name="Ma J."/>
        </authorList>
    </citation>
    <scope>NUCLEOTIDE SEQUENCE [LARGE SCALE GENOMIC DNA]</scope>
    <source>
        <strain evidence="3">KCTC 23916</strain>
    </source>
</reference>
<keyword evidence="3" id="KW-1185">Reference proteome</keyword>
<accession>A0ABQ2XGJ0</accession>
<protein>
    <recommendedName>
        <fullName evidence="4">Peptidoglycan polymerase</fullName>
    </recommendedName>
</protein>
<evidence type="ECO:0008006" key="4">
    <source>
        <dbReference type="Google" id="ProtNLM"/>
    </source>
</evidence>
<name>A0ABQ2XGJ0_9BURK</name>
<keyword evidence="1" id="KW-1133">Transmembrane helix</keyword>
<feature type="transmembrane region" description="Helical" evidence="1">
    <location>
        <begin position="186"/>
        <end position="208"/>
    </location>
</feature>
<comment type="caution">
    <text evidence="2">The sequence shown here is derived from an EMBL/GenBank/DDBJ whole genome shotgun (WGS) entry which is preliminary data.</text>
</comment>
<evidence type="ECO:0000313" key="2">
    <source>
        <dbReference type="EMBL" id="GGX15410.1"/>
    </source>
</evidence>
<dbReference type="Proteomes" id="UP000620127">
    <property type="component" value="Unassembled WGS sequence"/>
</dbReference>
<evidence type="ECO:0000313" key="3">
    <source>
        <dbReference type="Proteomes" id="UP000620127"/>
    </source>
</evidence>
<proteinExistence type="predicted"/>
<feature type="transmembrane region" description="Helical" evidence="1">
    <location>
        <begin position="147"/>
        <end position="166"/>
    </location>
</feature>
<organism evidence="2 3">
    <name type="scientific">Undibacterium macrobrachii</name>
    <dbReference type="NCBI Taxonomy" id="1119058"/>
    <lineage>
        <taxon>Bacteria</taxon>
        <taxon>Pseudomonadati</taxon>
        <taxon>Pseudomonadota</taxon>
        <taxon>Betaproteobacteria</taxon>
        <taxon>Burkholderiales</taxon>
        <taxon>Oxalobacteraceae</taxon>
        <taxon>Undibacterium</taxon>
    </lineage>
</organism>
<keyword evidence="1" id="KW-0812">Transmembrane</keyword>
<feature type="transmembrane region" description="Helical" evidence="1">
    <location>
        <begin position="240"/>
        <end position="259"/>
    </location>
</feature>
<keyword evidence="1" id="KW-0472">Membrane</keyword>
<gene>
    <name evidence="2" type="ORF">GCM10011282_22190</name>
</gene>
<evidence type="ECO:0000256" key="1">
    <source>
        <dbReference type="SAM" id="Phobius"/>
    </source>
</evidence>
<feature type="transmembrane region" description="Helical" evidence="1">
    <location>
        <begin position="72"/>
        <end position="93"/>
    </location>
</feature>
<feature type="transmembrane region" description="Helical" evidence="1">
    <location>
        <begin position="14"/>
        <end position="33"/>
    </location>
</feature>
<sequence>MSIVLMQFVGVSRFVWIQQVVVSVFALGLAYAMSRRNFVAVSTKWQIYLILFLGLLLFLPPVLGSSPDPQRWLVLGGFRLYIAACVLPLLVLLLENLIHQRNTQAQIWIFFYPVIAAALAWQPDASQSLAVALIGLISIMRTDNRTVIKLTCIITLLAASILSSAQPDPLQPVSYVEGVIQLGATMHLSIAAILLLVLAIVPISLIWIGRRHQHTTFYLPALYYLVIDICAFLQLTPMPLLGFGAGPILGYALMAYAYSRQIQQR</sequence>
<feature type="transmembrane region" description="Helical" evidence="1">
    <location>
        <begin position="45"/>
        <end position="66"/>
    </location>
</feature>